<evidence type="ECO:0000256" key="1">
    <source>
        <dbReference type="SAM" id="MobiDB-lite"/>
    </source>
</evidence>
<dbReference type="AlphaFoldDB" id="A0A7J6XG74"/>
<dbReference type="OrthoDB" id="298344at2759"/>
<protein>
    <submittedName>
        <fullName evidence="2">Uncharacterized protein</fullName>
    </submittedName>
</protein>
<evidence type="ECO:0000313" key="2">
    <source>
        <dbReference type="EMBL" id="KAF5208147.1"/>
    </source>
</evidence>
<dbReference type="PANTHER" id="PTHR34194:SF2">
    <property type="entry name" value="F14J8.16 PROTEIN"/>
    <property type="match status" value="1"/>
</dbReference>
<sequence>MKPKDEPVEDVDFGKRDECMNKKPGLGTAGRVSFLSGCQLDKVSCPDQSYLKFLRGVWVSNNGSLTYDNGNCIVKYDENLGAVKVTPLSYRKPETTTYRKKATPSKPSSSRMAVNEGDSDSVVILDTKVKDNREQTFKKKLRKFLLNPYDKKELRERFKAAKVRLPLEGERRTRRRTLPYATEEPGLSYFDRHPDLEEMIEDARQENQKRALALLRCLSFFYENVSDPGSFVPWVNPKSWLHDIICSCVNIRKCPMKANGVSHGKRHHC</sequence>
<dbReference type="EMBL" id="JABWDY010000381">
    <property type="protein sequence ID" value="KAF5208147.1"/>
    <property type="molecule type" value="Genomic_DNA"/>
</dbReference>
<name>A0A7J6XG74_THATH</name>
<gene>
    <name evidence="2" type="ORF">FRX31_002263</name>
</gene>
<comment type="caution">
    <text evidence="2">The sequence shown here is derived from an EMBL/GenBank/DDBJ whole genome shotgun (WGS) entry which is preliminary data.</text>
</comment>
<reference evidence="2 3" key="1">
    <citation type="submission" date="2020-06" db="EMBL/GenBank/DDBJ databases">
        <title>Transcriptomic and genomic resources for Thalictrum thalictroides and T. hernandezii: Facilitating candidate gene discovery in an emerging model plant lineage.</title>
        <authorList>
            <person name="Arias T."/>
            <person name="Riano-Pachon D.M."/>
            <person name="Di Stilio V.S."/>
        </authorList>
    </citation>
    <scope>NUCLEOTIDE SEQUENCE [LARGE SCALE GENOMIC DNA]</scope>
    <source>
        <strain evidence="3">cv. WT478/WT964</strain>
        <tissue evidence="2">Leaves</tissue>
    </source>
</reference>
<keyword evidence="3" id="KW-1185">Reference proteome</keyword>
<dbReference type="Proteomes" id="UP000554482">
    <property type="component" value="Unassembled WGS sequence"/>
</dbReference>
<accession>A0A7J6XG74</accession>
<evidence type="ECO:0000313" key="3">
    <source>
        <dbReference type="Proteomes" id="UP000554482"/>
    </source>
</evidence>
<proteinExistence type="predicted"/>
<dbReference type="PANTHER" id="PTHR34194">
    <property type="entry name" value="F14J8.16 PROTEIN"/>
    <property type="match status" value="1"/>
</dbReference>
<organism evidence="2 3">
    <name type="scientific">Thalictrum thalictroides</name>
    <name type="common">Rue-anemone</name>
    <name type="synonym">Anemone thalictroides</name>
    <dbReference type="NCBI Taxonomy" id="46969"/>
    <lineage>
        <taxon>Eukaryota</taxon>
        <taxon>Viridiplantae</taxon>
        <taxon>Streptophyta</taxon>
        <taxon>Embryophyta</taxon>
        <taxon>Tracheophyta</taxon>
        <taxon>Spermatophyta</taxon>
        <taxon>Magnoliopsida</taxon>
        <taxon>Ranunculales</taxon>
        <taxon>Ranunculaceae</taxon>
        <taxon>Thalictroideae</taxon>
        <taxon>Thalictrum</taxon>
    </lineage>
</organism>
<feature type="region of interest" description="Disordered" evidence="1">
    <location>
        <begin position="95"/>
        <end position="115"/>
    </location>
</feature>